<evidence type="ECO:0000256" key="2">
    <source>
        <dbReference type="ARBA" id="ARBA00009142"/>
    </source>
</evidence>
<dbReference type="GO" id="GO:0005886">
    <property type="term" value="C:plasma membrane"/>
    <property type="evidence" value="ECO:0007669"/>
    <property type="project" value="UniProtKB-SubCell"/>
</dbReference>
<feature type="transmembrane region" description="Helical" evidence="6">
    <location>
        <begin position="230"/>
        <end position="249"/>
    </location>
</feature>
<keyword evidence="4 6" id="KW-1133">Transmembrane helix</keyword>
<feature type="transmembrane region" description="Helical" evidence="6">
    <location>
        <begin position="203"/>
        <end position="224"/>
    </location>
</feature>
<comment type="subcellular location">
    <subcellularLocation>
        <location evidence="6">Cell membrane</location>
        <topology evidence="6">Multi-pass membrane protein</topology>
    </subcellularLocation>
    <subcellularLocation>
        <location evidence="1">Membrane</location>
        <topology evidence="1">Multi-pass membrane protein</topology>
    </subcellularLocation>
</comment>
<dbReference type="InterPro" id="IPR051598">
    <property type="entry name" value="TSUP/Inactive_protease-like"/>
</dbReference>
<protein>
    <recommendedName>
        <fullName evidence="6">Probable membrane transporter protein</fullName>
    </recommendedName>
</protein>
<dbReference type="AlphaFoldDB" id="A0A2Y9ACE9"/>
<proteinExistence type="inferred from homology"/>
<evidence type="ECO:0000256" key="4">
    <source>
        <dbReference type="ARBA" id="ARBA00022989"/>
    </source>
</evidence>
<keyword evidence="5 6" id="KW-0472">Membrane</keyword>
<gene>
    <name evidence="7" type="ORF">SAMN05216184_105133</name>
</gene>
<comment type="similarity">
    <text evidence="2 6">Belongs to the 4-toluene sulfonate uptake permease (TSUP) (TC 2.A.102) family.</text>
</comment>
<keyword evidence="3 6" id="KW-0812">Transmembrane</keyword>
<feature type="transmembrane region" description="Helical" evidence="6">
    <location>
        <begin position="12"/>
        <end position="37"/>
    </location>
</feature>
<evidence type="ECO:0000256" key="5">
    <source>
        <dbReference type="ARBA" id="ARBA00023136"/>
    </source>
</evidence>
<feature type="transmembrane region" description="Helical" evidence="6">
    <location>
        <begin position="100"/>
        <end position="118"/>
    </location>
</feature>
<feature type="transmembrane region" description="Helical" evidence="6">
    <location>
        <begin position="73"/>
        <end position="93"/>
    </location>
</feature>
<evidence type="ECO:0000256" key="3">
    <source>
        <dbReference type="ARBA" id="ARBA00022692"/>
    </source>
</evidence>
<evidence type="ECO:0000313" key="7">
    <source>
        <dbReference type="EMBL" id="SSA41885.1"/>
    </source>
</evidence>
<evidence type="ECO:0000313" key="8">
    <source>
        <dbReference type="Proteomes" id="UP000250222"/>
    </source>
</evidence>
<dbReference type="Pfam" id="PF01925">
    <property type="entry name" value="TauE"/>
    <property type="match status" value="2"/>
</dbReference>
<dbReference type="RefSeq" id="WP_181424587.1">
    <property type="nucleotide sequence ID" value="NZ_QKLZ01000005.1"/>
</dbReference>
<organism evidence="7 8">
    <name type="scientific">Georgenia satyanarayanai</name>
    <dbReference type="NCBI Taxonomy" id="860221"/>
    <lineage>
        <taxon>Bacteria</taxon>
        <taxon>Bacillati</taxon>
        <taxon>Actinomycetota</taxon>
        <taxon>Actinomycetes</taxon>
        <taxon>Micrococcales</taxon>
        <taxon>Bogoriellaceae</taxon>
        <taxon>Georgenia</taxon>
    </lineage>
</organism>
<dbReference type="PANTHER" id="PTHR43701">
    <property type="entry name" value="MEMBRANE TRANSPORTER PROTEIN MJ0441-RELATED"/>
    <property type="match status" value="1"/>
</dbReference>
<name>A0A2Y9ACE9_9MICO</name>
<accession>A0A2Y9ACE9</accession>
<reference evidence="7 8" key="1">
    <citation type="submission" date="2016-10" db="EMBL/GenBank/DDBJ databases">
        <authorList>
            <person name="Cai Z."/>
        </authorList>
    </citation>
    <scope>NUCLEOTIDE SEQUENCE [LARGE SCALE GENOMIC DNA]</scope>
    <source>
        <strain evidence="7 8">CGMCC 1.10826</strain>
    </source>
</reference>
<evidence type="ECO:0000256" key="1">
    <source>
        <dbReference type="ARBA" id="ARBA00004141"/>
    </source>
</evidence>
<keyword evidence="6" id="KW-1003">Cell membrane</keyword>
<dbReference type="Proteomes" id="UP000250222">
    <property type="component" value="Unassembled WGS sequence"/>
</dbReference>
<feature type="transmembrane region" description="Helical" evidence="6">
    <location>
        <begin position="49"/>
        <end position="67"/>
    </location>
</feature>
<dbReference type="EMBL" id="UETB01000005">
    <property type="protein sequence ID" value="SSA41885.1"/>
    <property type="molecule type" value="Genomic_DNA"/>
</dbReference>
<keyword evidence="8" id="KW-1185">Reference proteome</keyword>
<dbReference type="InterPro" id="IPR002781">
    <property type="entry name" value="TM_pro_TauE-like"/>
</dbReference>
<sequence>MPVSIPRLGAAGVAVGVLSGLLGIGGGVVLVPLLVLLMGMAQKRAQATSLAAITLTAVAGAASYGVAGDVVLVPALVVAAGGIIGTLVGAELVHRMSERTLRIVFAAVMVVVAVRMALAPPVEGAGELAHLDPPVLAGYVGAGLLMGLLSALVGIGGGVVMVPLLVLGFGFSPHEAQGTSLAIMVPVSLMGAWRHARRGYTDWHAGLVLGLGGVLGAPLGALLAQAAPEVWLQRLFAVLLVYSAVQLVLKARKS</sequence>
<feature type="transmembrane region" description="Helical" evidence="6">
    <location>
        <begin position="138"/>
        <end position="171"/>
    </location>
</feature>
<evidence type="ECO:0000256" key="6">
    <source>
        <dbReference type="RuleBase" id="RU363041"/>
    </source>
</evidence>
<dbReference type="PANTHER" id="PTHR43701:SF2">
    <property type="entry name" value="MEMBRANE TRANSPORTER PROTEIN YJNA-RELATED"/>
    <property type="match status" value="1"/>
</dbReference>